<reference evidence="5" key="1">
    <citation type="submission" date="2022-10" db="EMBL/GenBank/DDBJ databases">
        <title>Tapping the CABI collections for fungal endophytes: first genome assemblies for Collariella, Neodidymelliopsis, Ascochyta clinopodiicola, Didymella pomorum, Didymosphaeria variabile, Neocosmospora piperis and Neocucurbitaria cava.</title>
        <authorList>
            <person name="Hill R."/>
        </authorList>
    </citation>
    <scope>NUCLEOTIDE SEQUENCE</scope>
    <source>
        <strain evidence="5">IMI 366586</strain>
    </source>
</reference>
<accession>A0A9W8WMF9</accession>
<dbReference type="Proteomes" id="UP001140502">
    <property type="component" value="Unassembled WGS sequence"/>
</dbReference>
<feature type="domain" description="Alginate lyase" evidence="4">
    <location>
        <begin position="75"/>
        <end position="298"/>
    </location>
</feature>
<evidence type="ECO:0000256" key="1">
    <source>
        <dbReference type="ARBA" id="ARBA00022729"/>
    </source>
</evidence>
<dbReference type="AlphaFoldDB" id="A0A9W8WMF9"/>
<protein>
    <recommendedName>
        <fullName evidence="4">Alginate lyase domain-containing protein</fullName>
    </recommendedName>
</protein>
<evidence type="ECO:0000256" key="3">
    <source>
        <dbReference type="SAM" id="SignalP"/>
    </source>
</evidence>
<evidence type="ECO:0000313" key="5">
    <source>
        <dbReference type="EMBL" id="KAJ4328606.1"/>
    </source>
</evidence>
<comment type="caution">
    <text evidence="5">The sequence shown here is derived from an EMBL/GenBank/DDBJ whole genome shotgun (WGS) entry which is preliminary data.</text>
</comment>
<proteinExistence type="predicted"/>
<evidence type="ECO:0000259" key="4">
    <source>
        <dbReference type="Pfam" id="PF05426"/>
    </source>
</evidence>
<feature type="signal peptide" evidence="3">
    <location>
        <begin position="1"/>
        <end position="19"/>
    </location>
</feature>
<dbReference type="Pfam" id="PF05426">
    <property type="entry name" value="Alginate_lyase"/>
    <property type="match status" value="1"/>
</dbReference>
<dbReference type="InterPro" id="IPR008397">
    <property type="entry name" value="Alginate_lyase_dom"/>
</dbReference>
<feature type="chain" id="PRO_5040844133" description="Alginate lyase domain-containing protein" evidence="3">
    <location>
        <begin position="20"/>
        <end position="389"/>
    </location>
</feature>
<dbReference type="GO" id="GO:0016829">
    <property type="term" value="F:lyase activity"/>
    <property type="evidence" value="ECO:0007669"/>
    <property type="project" value="UniProtKB-KW"/>
</dbReference>
<evidence type="ECO:0000313" key="6">
    <source>
        <dbReference type="Proteomes" id="UP001140502"/>
    </source>
</evidence>
<name>A0A9W8WMF9_9HYPO</name>
<sequence>MKPSLFTLLGSAMPIAVQGIVHPGLLHTEDDFTRIRGLVNSKKEPFATGWQKLARRADANWKPSVSDVICRGQSTCTQNIANFFRNVHVAYANAVYWKVTGDTAHAEAAARIIDAWSEKAPPIQGSADRYLAAGIQGYQLANAAEILRGYEGWTGYKTASDYLVSEFYGYNHWFLTVHNGAPINNYWANWDLCNIASMYAIGVFSDNQTMMDEATEYFKHGPGMGSIENALWFIHEEEGSGKPLAQCQESGRDQAHTLLDMGLLGTVAQQSYNQGDDLFAYLDNRILAGAEYTFKYNSGNDVPFKLYYNSRHGTHSEISTGGRGGSRPVAEMIYAHYASVKGLNASWTGAYRDQVVREAGGAEGGGGDYGPNSGGYDQLGFGTILFRRE</sequence>
<keyword evidence="2" id="KW-0456">Lyase</keyword>
<dbReference type="EMBL" id="JAPEUR010000009">
    <property type="protein sequence ID" value="KAJ4328606.1"/>
    <property type="molecule type" value="Genomic_DNA"/>
</dbReference>
<keyword evidence="1 3" id="KW-0732">Signal</keyword>
<keyword evidence="6" id="KW-1185">Reference proteome</keyword>
<gene>
    <name evidence="5" type="ORF">N0V84_000965</name>
</gene>
<dbReference type="InterPro" id="IPR008929">
    <property type="entry name" value="Chondroitin_lyas"/>
</dbReference>
<dbReference type="GO" id="GO:0042597">
    <property type="term" value="C:periplasmic space"/>
    <property type="evidence" value="ECO:0007669"/>
    <property type="project" value="InterPro"/>
</dbReference>
<dbReference type="SUPFAM" id="SSF48230">
    <property type="entry name" value="Chondroitin AC/alginate lyase"/>
    <property type="match status" value="1"/>
</dbReference>
<evidence type="ECO:0000256" key="2">
    <source>
        <dbReference type="ARBA" id="ARBA00023239"/>
    </source>
</evidence>
<dbReference type="OrthoDB" id="5091525at2759"/>
<organism evidence="5 6">
    <name type="scientific">Fusarium piperis</name>
    <dbReference type="NCBI Taxonomy" id="1435070"/>
    <lineage>
        <taxon>Eukaryota</taxon>
        <taxon>Fungi</taxon>
        <taxon>Dikarya</taxon>
        <taxon>Ascomycota</taxon>
        <taxon>Pezizomycotina</taxon>
        <taxon>Sordariomycetes</taxon>
        <taxon>Hypocreomycetidae</taxon>
        <taxon>Hypocreales</taxon>
        <taxon>Nectriaceae</taxon>
        <taxon>Fusarium</taxon>
        <taxon>Fusarium solani species complex</taxon>
    </lineage>
</organism>
<dbReference type="Gene3D" id="1.50.10.100">
    <property type="entry name" value="Chondroitin AC/alginate lyase"/>
    <property type="match status" value="1"/>
</dbReference>